<dbReference type="EMBL" id="NMWU01000024">
    <property type="protein sequence ID" value="PLS30779.1"/>
    <property type="molecule type" value="Genomic_DNA"/>
</dbReference>
<evidence type="ECO:0000313" key="2">
    <source>
        <dbReference type="Proteomes" id="UP000235050"/>
    </source>
</evidence>
<keyword evidence="2" id="KW-1185">Reference proteome</keyword>
<dbReference type="InterPro" id="IPR038555">
    <property type="entry name" value="Zincin_1_sf"/>
</dbReference>
<evidence type="ECO:0008006" key="3">
    <source>
        <dbReference type="Google" id="ProtNLM"/>
    </source>
</evidence>
<dbReference type="SUPFAM" id="SSF55486">
    <property type="entry name" value="Metalloproteases ('zincins'), catalytic domain"/>
    <property type="match status" value="1"/>
</dbReference>
<reference evidence="1 2" key="1">
    <citation type="submission" date="2017-07" db="EMBL/GenBank/DDBJ databases">
        <title>Bifidobacterium novel species.</title>
        <authorList>
            <person name="Lugli G.A."/>
            <person name="Milani C."/>
            <person name="Duranti S."/>
            <person name="Mangifesta M."/>
        </authorList>
    </citation>
    <scope>NUCLEOTIDE SEQUENCE [LARGE SCALE GENOMIC DNA]</scope>
    <source>
        <strain evidence="2">Uis1B</strain>
    </source>
</reference>
<dbReference type="CDD" id="cd12954">
    <property type="entry name" value="MMP_TTHA0227_like_1"/>
    <property type="match status" value="1"/>
</dbReference>
<dbReference type="Gene3D" id="3.30.2010.20">
    <property type="match status" value="1"/>
</dbReference>
<evidence type="ECO:0000313" key="1">
    <source>
        <dbReference type="EMBL" id="PLS30779.1"/>
    </source>
</evidence>
<accession>A0A2N5J995</accession>
<dbReference type="OrthoDB" id="4966605at2"/>
<dbReference type="InterPro" id="IPR010428">
    <property type="entry name" value="Zincin_1"/>
</dbReference>
<dbReference type="Proteomes" id="UP000235050">
    <property type="component" value="Unassembled WGS sequence"/>
</dbReference>
<dbReference type="AlphaFoldDB" id="A0A2N5J995"/>
<proteinExistence type="predicted"/>
<gene>
    <name evidence="1" type="ORF">Uis1B_1361</name>
</gene>
<comment type="caution">
    <text evidence="1">The sequence shown here is derived from an EMBL/GenBank/DDBJ whole genome shotgun (WGS) entry which is preliminary data.</text>
</comment>
<protein>
    <recommendedName>
        <fullName evidence="3">Peptidase</fullName>
    </recommendedName>
</protein>
<dbReference type="Pfam" id="PF06262">
    <property type="entry name" value="Zincin_1"/>
    <property type="match status" value="1"/>
</dbReference>
<sequence length="159" mass="18306">MTRESSESSESNLIFSKPTVLPWERKVYRNKHGRGMRQATFGIRLPRYRTRSGAFDGMVVAQLKRLNGAWPELLKDVQCAVEDVPASSPVSWETRRVMLSQSFPANHGIPARIVLYRKPIEQRARDRIDMQFIIRDEIVARLADLSGKHPEDIDPDWGF</sequence>
<name>A0A2N5J995_9BIFI</name>
<organism evidence="1 2">
    <name type="scientific">Bifidobacterium margollesii</name>
    <dbReference type="NCBI Taxonomy" id="2020964"/>
    <lineage>
        <taxon>Bacteria</taxon>
        <taxon>Bacillati</taxon>
        <taxon>Actinomycetota</taxon>
        <taxon>Actinomycetes</taxon>
        <taxon>Bifidobacteriales</taxon>
        <taxon>Bifidobacteriaceae</taxon>
        <taxon>Bifidobacterium</taxon>
    </lineage>
</organism>